<sequence>MHIHTPLPNTNLPLQHLRTARLPTNCESGNPPSRTSFTRKPSSSRNGRRVASTCHIDGCQPEKQQVTASPRSFVVTPHLAEPEIHSMSRRKHKASPCVLPCLYICPLNIFPRRMRKCPWAGSSRLPNTAGRQQSIDDCSRPWGPDRRSICHTTTPGP</sequence>
<protein>
    <submittedName>
        <fullName evidence="2">Uncharacterized protein</fullName>
    </submittedName>
</protein>
<dbReference type="AlphaFoldDB" id="A0A6A6X9A6"/>
<feature type="region of interest" description="Disordered" evidence="1">
    <location>
        <begin position="23"/>
        <end position="50"/>
    </location>
</feature>
<dbReference type="EMBL" id="MU001947">
    <property type="protein sequence ID" value="KAF2792976.1"/>
    <property type="molecule type" value="Genomic_DNA"/>
</dbReference>
<accession>A0A6A6X9A6</accession>
<gene>
    <name evidence="2" type="ORF">K505DRAFT_47857</name>
</gene>
<feature type="compositionally biased region" description="Polar residues" evidence="1">
    <location>
        <begin position="25"/>
        <end position="45"/>
    </location>
</feature>
<feature type="region of interest" description="Disordered" evidence="1">
    <location>
        <begin position="123"/>
        <end position="157"/>
    </location>
</feature>
<evidence type="ECO:0000256" key="1">
    <source>
        <dbReference type="SAM" id="MobiDB-lite"/>
    </source>
</evidence>
<reference evidence="2" key="1">
    <citation type="journal article" date="2020" name="Stud. Mycol.">
        <title>101 Dothideomycetes genomes: a test case for predicting lifestyles and emergence of pathogens.</title>
        <authorList>
            <person name="Haridas S."/>
            <person name="Albert R."/>
            <person name="Binder M."/>
            <person name="Bloem J."/>
            <person name="Labutti K."/>
            <person name="Salamov A."/>
            <person name="Andreopoulos B."/>
            <person name="Baker S."/>
            <person name="Barry K."/>
            <person name="Bills G."/>
            <person name="Bluhm B."/>
            <person name="Cannon C."/>
            <person name="Castanera R."/>
            <person name="Culley D."/>
            <person name="Daum C."/>
            <person name="Ezra D."/>
            <person name="Gonzalez J."/>
            <person name="Henrissat B."/>
            <person name="Kuo A."/>
            <person name="Liang C."/>
            <person name="Lipzen A."/>
            <person name="Lutzoni F."/>
            <person name="Magnuson J."/>
            <person name="Mondo S."/>
            <person name="Nolan M."/>
            <person name="Ohm R."/>
            <person name="Pangilinan J."/>
            <person name="Park H.-J."/>
            <person name="Ramirez L."/>
            <person name="Alfaro M."/>
            <person name="Sun H."/>
            <person name="Tritt A."/>
            <person name="Yoshinaga Y."/>
            <person name="Zwiers L.-H."/>
            <person name="Turgeon B."/>
            <person name="Goodwin S."/>
            <person name="Spatafora J."/>
            <person name="Crous P."/>
            <person name="Grigoriev I."/>
        </authorList>
    </citation>
    <scope>NUCLEOTIDE SEQUENCE</scope>
    <source>
        <strain evidence="2">CBS 109.77</strain>
    </source>
</reference>
<evidence type="ECO:0000313" key="3">
    <source>
        <dbReference type="Proteomes" id="UP000799757"/>
    </source>
</evidence>
<keyword evidence="3" id="KW-1185">Reference proteome</keyword>
<organism evidence="2 3">
    <name type="scientific">Melanomma pulvis-pyrius CBS 109.77</name>
    <dbReference type="NCBI Taxonomy" id="1314802"/>
    <lineage>
        <taxon>Eukaryota</taxon>
        <taxon>Fungi</taxon>
        <taxon>Dikarya</taxon>
        <taxon>Ascomycota</taxon>
        <taxon>Pezizomycotina</taxon>
        <taxon>Dothideomycetes</taxon>
        <taxon>Pleosporomycetidae</taxon>
        <taxon>Pleosporales</taxon>
        <taxon>Melanommataceae</taxon>
        <taxon>Melanomma</taxon>
    </lineage>
</organism>
<name>A0A6A6X9A6_9PLEO</name>
<evidence type="ECO:0000313" key="2">
    <source>
        <dbReference type="EMBL" id="KAF2792976.1"/>
    </source>
</evidence>
<proteinExistence type="predicted"/>
<feature type="compositionally biased region" description="Polar residues" evidence="1">
    <location>
        <begin position="124"/>
        <end position="136"/>
    </location>
</feature>
<feature type="compositionally biased region" description="Basic and acidic residues" evidence="1">
    <location>
        <begin position="137"/>
        <end position="148"/>
    </location>
</feature>
<dbReference type="Proteomes" id="UP000799757">
    <property type="component" value="Unassembled WGS sequence"/>
</dbReference>